<keyword evidence="3" id="KW-0732">Signal</keyword>
<feature type="chain" id="PRO_5035314998" evidence="3">
    <location>
        <begin position="20"/>
        <end position="226"/>
    </location>
</feature>
<keyword evidence="2" id="KW-1133">Transmembrane helix</keyword>
<reference evidence="4 5" key="1">
    <citation type="journal article" date="2021" name="DNA Res.">
        <title>Genome analysis of Candida subhashii reveals its hybrid nature and dual mitochondrial genome conformations.</title>
        <authorList>
            <person name="Mixao V."/>
            <person name="Hegedusova E."/>
            <person name="Saus E."/>
            <person name="Pryszcz L.P."/>
            <person name="Cillingova A."/>
            <person name="Nosek J."/>
            <person name="Gabaldon T."/>
        </authorList>
    </citation>
    <scope>NUCLEOTIDE SEQUENCE [LARGE SCALE GENOMIC DNA]</scope>
    <source>
        <strain evidence="4 5">CBS 10753</strain>
    </source>
</reference>
<feature type="signal peptide" evidence="3">
    <location>
        <begin position="1"/>
        <end position="19"/>
    </location>
</feature>
<evidence type="ECO:0000313" key="5">
    <source>
        <dbReference type="Proteomes" id="UP000694255"/>
    </source>
</evidence>
<feature type="region of interest" description="Disordered" evidence="1">
    <location>
        <begin position="54"/>
        <end position="108"/>
    </location>
</feature>
<evidence type="ECO:0000313" key="4">
    <source>
        <dbReference type="EMBL" id="KAG7665171.1"/>
    </source>
</evidence>
<comment type="caution">
    <text evidence="4">The sequence shown here is derived from an EMBL/GenBank/DDBJ whole genome shotgun (WGS) entry which is preliminary data.</text>
</comment>
<feature type="compositionally biased region" description="Polar residues" evidence="1">
    <location>
        <begin position="68"/>
        <end position="99"/>
    </location>
</feature>
<name>A0A8J5QR66_9ASCO</name>
<dbReference type="GeneID" id="73468028"/>
<feature type="compositionally biased region" description="Basic and acidic residues" evidence="1">
    <location>
        <begin position="54"/>
        <end position="67"/>
    </location>
</feature>
<gene>
    <name evidence="4" type="ORF">J8A68_001227</name>
</gene>
<keyword evidence="2" id="KW-0812">Transmembrane</keyword>
<evidence type="ECO:0000256" key="1">
    <source>
        <dbReference type="SAM" id="MobiDB-lite"/>
    </source>
</evidence>
<dbReference type="RefSeq" id="XP_049265403.1">
    <property type="nucleotide sequence ID" value="XM_049404859.1"/>
</dbReference>
<dbReference type="Proteomes" id="UP000694255">
    <property type="component" value="Unassembled WGS sequence"/>
</dbReference>
<accession>A0A8J5QR66</accession>
<protein>
    <submittedName>
        <fullName evidence="4">Uncharacterized protein</fullName>
    </submittedName>
</protein>
<dbReference type="EMBL" id="JAGSYN010000051">
    <property type="protein sequence ID" value="KAG7665171.1"/>
    <property type="molecule type" value="Genomic_DNA"/>
</dbReference>
<keyword evidence="5" id="KW-1185">Reference proteome</keyword>
<feature type="transmembrane region" description="Helical" evidence="2">
    <location>
        <begin position="183"/>
        <end position="203"/>
    </location>
</feature>
<keyword evidence="2" id="KW-0472">Membrane</keyword>
<sequence length="226" mass="24683">MQPSVLAIFILSLTEIIQGSPIKLAKKSVEASSNRQMSGKKAVQEIISLHPIDSFEKRHDNTHRSSDRYSTTTGRYRPSSSSTVIKNNGSDGTEISNNGSGSKTAISSSSVKEISEGLHPDRCFSFKGRKTCGFDFHFTQTTAAVPGYEAIANRQQRNETNISDDESISFLMSRDSREQDVPAYANLFIAPILVLIILLLGCLESTQHIFGILGCTNSLFSSTPSI</sequence>
<organism evidence="4 5">
    <name type="scientific">[Candida] subhashii</name>
    <dbReference type="NCBI Taxonomy" id="561895"/>
    <lineage>
        <taxon>Eukaryota</taxon>
        <taxon>Fungi</taxon>
        <taxon>Dikarya</taxon>
        <taxon>Ascomycota</taxon>
        <taxon>Saccharomycotina</taxon>
        <taxon>Pichiomycetes</taxon>
        <taxon>Debaryomycetaceae</taxon>
        <taxon>Spathaspora</taxon>
    </lineage>
</organism>
<evidence type="ECO:0000256" key="2">
    <source>
        <dbReference type="SAM" id="Phobius"/>
    </source>
</evidence>
<proteinExistence type="predicted"/>
<dbReference type="AlphaFoldDB" id="A0A8J5QR66"/>
<evidence type="ECO:0000256" key="3">
    <source>
        <dbReference type="SAM" id="SignalP"/>
    </source>
</evidence>